<protein>
    <submittedName>
        <fullName evidence="7">Carboxylic acid transport protein</fullName>
    </submittedName>
</protein>
<keyword evidence="3 5" id="KW-1133">Transmembrane helix</keyword>
<proteinExistence type="predicted"/>
<dbReference type="PANTHER" id="PTHR23508:SF9">
    <property type="entry name" value="CARBOXYLIC ACID TRANSPORT PROTEIN (AFU_ORTHOLOGUE AFUA_2G09450)"/>
    <property type="match status" value="1"/>
</dbReference>
<organism evidence="7 8">
    <name type="scientific">Byssochlamys spectabilis</name>
    <name type="common">Paecilomyces variotii</name>
    <dbReference type="NCBI Taxonomy" id="264951"/>
    <lineage>
        <taxon>Eukaryota</taxon>
        <taxon>Fungi</taxon>
        <taxon>Dikarya</taxon>
        <taxon>Ascomycota</taxon>
        <taxon>Pezizomycotina</taxon>
        <taxon>Eurotiomycetes</taxon>
        <taxon>Eurotiomycetidae</taxon>
        <taxon>Eurotiales</taxon>
        <taxon>Thermoascaceae</taxon>
        <taxon>Paecilomyces</taxon>
    </lineage>
</organism>
<evidence type="ECO:0000256" key="3">
    <source>
        <dbReference type="ARBA" id="ARBA00022989"/>
    </source>
</evidence>
<dbReference type="InterPro" id="IPR036259">
    <property type="entry name" value="MFS_trans_sf"/>
</dbReference>
<keyword evidence="8" id="KW-1185">Reference proteome</keyword>
<dbReference type="PANTHER" id="PTHR23508">
    <property type="entry name" value="CARBOXYLIC ACID TRANSPORTER PROTEIN HOMOLOG"/>
    <property type="match status" value="1"/>
</dbReference>
<dbReference type="AlphaFoldDB" id="A0A443I0P1"/>
<comment type="caution">
    <text evidence="7">The sequence shown here is derived from an EMBL/GenBank/DDBJ whole genome shotgun (WGS) entry which is preliminary data.</text>
</comment>
<evidence type="ECO:0000256" key="5">
    <source>
        <dbReference type="SAM" id="Phobius"/>
    </source>
</evidence>
<feature type="domain" description="Major facilitator superfamily (MFS) profile" evidence="6">
    <location>
        <begin position="69"/>
        <end position="470"/>
    </location>
</feature>
<feature type="transmembrane region" description="Helical" evidence="5">
    <location>
        <begin position="109"/>
        <end position="127"/>
    </location>
</feature>
<dbReference type="InterPro" id="IPR011701">
    <property type="entry name" value="MFS"/>
</dbReference>
<evidence type="ECO:0000313" key="7">
    <source>
        <dbReference type="EMBL" id="RWQ97626.1"/>
    </source>
</evidence>
<dbReference type="GO" id="GO:0046943">
    <property type="term" value="F:carboxylic acid transmembrane transporter activity"/>
    <property type="evidence" value="ECO:0007669"/>
    <property type="project" value="TreeGrafter"/>
</dbReference>
<dbReference type="PROSITE" id="PS50850">
    <property type="entry name" value="MFS"/>
    <property type="match status" value="1"/>
</dbReference>
<comment type="subcellular location">
    <subcellularLocation>
        <location evidence="1">Membrane</location>
        <topology evidence="1">Multi-pass membrane protein</topology>
    </subcellularLocation>
</comment>
<keyword evidence="2 5" id="KW-0812">Transmembrane</keyword>
<sequence>MTGPVDGAEVPIVKGTWATAKQSFSDLFIWKQRLLVTDNGHVTTEWRSPEKLRYPRSLLRQLSWRDWAVFIVSLFAWIASAFDLHGLGIQITKLAKHFGETEKTISDRVSLTLLLRPVGAVVFGLIGDKFGRKWPIAVNLLILGILQIGTVNSKSFTQFIVVRFLFGIFVGGIYGNAISMALENCPLNARGLMSGIVQQGFSTGFVSAACINLVVGEETGPWETIFWIGAGFSMGIAALQTIAPESSLYIKSKSDINHETHRSMRIFEAVKHAAVREWRLFLYCTILMALFNYCHNFSHDSYKAFVMTKKGLDDSDASHTSIITRVGGCLGGGATGYLSQWLGRRRAIILTILLGCILIPAWILPDEMVGLSVSGCLMQFFLQGAWGVIPIHLSELAPPGLRSTFVGITSQLGSVVASPSVRIVHGIAERHHTSGADGSEVPAYGPAMALATAVVAMSIFAITAIGPENRGCHFDRAEFAKSTAFIQGHEVDDDSRCQKQPEHVGTIESLTTSVT</sequence>
<feature type="transmembrane region" description="Helical" evidence="5">
    <location>
        <begin position="444"/>
        <end position="466"/>
    </location>
</feature>
<accession>A0A443I0P1</accession>
<dbReference type="STRING" id="264951.A0A443I0P1"/>
<dbReference type="CDD" id="cd17316">
    <property type="entry name" value="MFS_SV2_like"/>
    <property type="match status" value="1"/>
</dbReference>
<dbReference type="InterPro" id="IPR020846">
    <property type="entry name" value="MFS_dom"/>
</dbReference>
<dbReference type="GeneID" id="39599095"/>
<reference evidence="7 8" key="1">
    <citation type="journal article" date="2018" name="Front. Microbiol.">
        <title>Genomic and genetic insights into a cosmopolitan fungus, Paecilomyces variotii (Eurotiales).</title>
        <authorList>
            <person name="Urquhart A.S."/>
            <person name="Mondo S.J."/>
            <person name="Makela M.R."/>
            <person name="Hane J.K."/>
            <person name="Wiebenga A."/>
            <person name="He G."/>
            <person name="Mihaltcheva S."/>
            <person name="Pangilinan J."/>
            <person name="Lipzen A."/>
            <person name="Barry K."/>
            <person name="de Vries R.P."/>
            <person name="Grigoriev I.V."/>
            <person name="Idnurm A."/>
        </authorList>
    </citation>
    <scope>NUCLEOTIDE SEQUENCE [LARGE SCALE GENOMIC DNA]</scope>
    <source>
        <strain evidence="7 8">CBS 101075</strain>
    </source>
</reference>
<feature type="transmembrane region" description="Helical" evidence="5">
    <location>
        <begin position="164"/>
        <end position="182"/>
    </location>
</feature>
<feature type="transmembrane region" description="Helical" evidence="5">
    <location>
        <begin position="67"/>
        <end position="88"/>
    </location>
</feature>
<evidence type="ECO:0000256" key="2">
    <source>
        <dbReference type="ARBA" id="ARBA00022692"/>
    </source>
</evidence>
<dbReference type="Gene3D" id="1.20.1250.20">
    <property type="entry name" value="MFS general substrate transporter like domains"/>
    <property type="match status" value="2"/>
</dbReference>
<dbReference type="Proteomes" id="UP000283841">
    <property type="component" value="Unassembled WGS sequence"/>
</dbReference>
<gene>
    <name evidence="7" type="ORF">C8Q69DRAFT_456137</name>
</gene>
<dbReference type="VEuPathDB" id="FungiDB:C8Q69DRAFT_456137"/>
<feature type="transmembrane region" description="Helical" evidence="5">
    <location>
        <begin position="347"/>
        <end position="365"/>
    </location>
</feature>
<feature type="transmembrane region" description="Helical" evidence="5">
    <location>
        <begin position="224"/>
        <end position="243"/>
    </location>
</feature>
<dbReference type="EMBL" id="RCNU01000002">
    <property type="protein sequence ID" value="RWQ97626.1"/>
    <property type="molecule type" value="Genomic_DNA"/>
</dbReference>
<dbReference type="Pfam" id="PF07690">
    <property type="entry name" value="MFS_1"/>
    <property type="match status" value="1"/>
</dbReference>
<evidence type="ECO:0000313" key="8">
    <source>
        <dbReference type="Proteomes" id="UP000283841"/>
    </source>
</evidence>
<feature type="transmembrane region" description="Helical" evidence="5">
    <location>
        <begin position="133"/>
        <end position="152"/>
    </location>
</feature>
<keyword evidence="4 5" id="KW-0472">Membrane</keyword>
<evidence type="ECO:0000259" key="6">
    <source>
        <dbReference type="PROSITE" id="PS50850"/>
    </source>
</evidence>
<evidence type="ECO:0000256" key="1">
    <source>
        <dbReference type="ARBA" id="ARBA00004141"/>
    </source>
</evidence>
<dbReference type="RefSeq" id="XP_028487271.1">
    <property type="nucleotide sequence ID" value="XM_028629818.1"/>
</dbReference>
<evidence type="ECO:0000256" key="4">
    <source>
        <dbReference type="ARBA" id="ARBA00023136"/>
    </source>
</evidence>
<dbReference type="SUPFAM" id="SSF103473">
    <property type="entry name" value="MFS general substrate transporter"/>
    <property type="match status" value="1"/>
</dbReference>
<dbReference type="GO" id="GO:0005886">
    <property type="term" value="C:plasma membrane"/>
    <property type="evidence" value="ECO:0007669"/>
    <property type="project" value="TreeGrafter"/>
</dbReference>
<name>A0A443I0P1_BYSSP</name>